<evidence type="ECO:0000256" key="1">
    <source>
        <dbReference type="SAM" id="MobiDB-lite"/>
    </source>
</evidence>
<dbReference type="SUPFAM" id="SSF90112">
    <property type="entry name" value="Neurotransmitter-gated ion-channel transmembrane pore"/>
    <property type="match status" value="1"/>
</dbReference>
<keyword evidence="4" id="KW-1185">Reference proteome</keyword>
<feature type="transmembrane region" description="Helical" evidence="2">
    <location>
        <begin position="62"/>
        <end position="84"/>
    </location>
</feature>
<reference evidence="3" key="2">
    <citation type="submission" date="2020-11" db="EMBL/GenBank/DDBJ databases">
        <authorList>
            <person name="McCartney M.A."/>
            <person name="Auch B."/>
            <person name="Kono T."/>
            <person name="Mallez S."/>
            <person name="Becker A."/>
            <person name="Gohl D.M."/>
            <person name="Silverstein K.A.T."/>
            <person name="Koren S."/>
            <person name="Bechman K.B."/>
            <person name="Herman A."/>
            <person name="Abrahante J.E."/>
            <person name="Garbe J."/>
        </authorList>
    </citation>
    <scope>NUCLEOTIDE SEQUENCE</scope>
    <source>
        <strain evidence="3">Duluth1</strain>
        <tissue evidence="3">Whole animal</tissue>
    </source>
</reference>
<dbReference type="GO" id="GO:0006811">
    <property type="term" value="P:monoatomic ion transport"/>
    <property type="evidence" value="ECO:0007669"/>
    <property type="project" value="InterPro"/>
</dbReference>
<accession>A0A9D4S509</accession>
<evidence type="ECO:0000313" key="4">
    <source>
        <dbReference type="Proteomes" id="UP000828390"/>
    </source>
</evidence>
<evidence type="ECO:0000313" key="3">
    <source>
        <dbReference type="EMBL" id="KAH3892844.1"/>
    </source>
</evidence>
<name>A0A9D4S509_DREPO</name>
<reference evidence="3" key="1">
    <citation type="journal article" date="2019" name="bioRxiv">
        <title>The Genome of the Zebra Mussel, Dreissena polymorpha: A Resource for Invasive Species Research.</title>
        <authorList>
            <person name="McCartney M.A."/>
            <person name="Auch B."/>
            <person name="Kono T."/>
            <person name="Mallez S."/>
            <person name="Zhang Y."/>
            <person name="Obille A."/>
            <person name="Becker A."/>
            <person name="Abrahante J.E."/>
            <person name="Garbe J."/>
            <person name="Badalamenti J.P."/>
            <person name="Herman A."/>
            <person name="Mangelson H."/>
            <person name="Liachko I."/>
            <person name="Sullivan S."/>
            <person name="Sone E.D."/>
            <person name="Koren S."/>
            <person name="Silverstein K.A.T."/>
            <person name="Beckman K.B."/>
            <person name="Gohl D.M."/>
        </authorList>
    </citation>
    <scope>NUCLEOTIDE SEQUENCE</scope>
    <source>
        <strain evidence="3">Duluth1</strain>
        <tissue evidence="3">Whole animal</tissue>
    </source>
</reference>
<dbReference type="Proteomes" id="UP000828390">
    <property type="component" value="Unassembled WGS sequence"/>
</dbReference>
<feature type="compositionally biased region" description="Gly residues" evidence="1">
    <location>
        <begin position="110"/>
        <end position="123"/>
    </location>
</feature>
<keyword evidence="2" id="KW-0812">Transmembrane</keyword>
<protein>
    <submittedName>
        <fullName evidence="3">Uncharacterized protein</fullName>
    </submittedName>
</protein>
<sequence>MKMKSCRPRANRTSCRLCLSRGNKTKVHVIEPTEDAEKSTDTFKNNPTVQVEWKDAVNFLDFVFFVLFSIIFIVSIITFLYFAASKGRMYNEEFNYSSDGQYEQHQNSGNDGGLGSGQDSGHGSGHDDGGNNDQTDNYYNFYYYDRDDYHNYFY</sequence>
<dbReference type="GO" id="GO:0016020">
    <property type="term" value="C:membrane"/>
    <property type="evidence" value="ECO:0007669"/>
    <property type="project" value="InterPro"/>
</dbReference>
<comment type="caution">
    <text evidence="3">The sequence shown here is derived from an EMBL/GenBank/DDBJ whole genome shotgun (WGS) entry which is preliminary data.</text>
</comment>
<dbReference type="AlphaFoldDB" id="A0A9D4S509"/>
<dbReference type="InterPro" id="IPR036719">
    <property type="entry name" value="Neuro-gated_channel_TM_sf"/>
</dbReference>
<gene>
    <name evidence="3" type="ORF">DPMN_016977</name>
</gene>
<dbReference type="EMBL" id="JAIWYP010000001">
    <property type="protein sequence ID" value="KAH3892844.1"/>
    <property type="molecule type" value="Genomic_DNA"/>
</dbReference>
<evidence type="ECO:0000256" key="2">
    <source>
        <dbReference type="SAM" id="Phobius"/>
    </source>
</evidence>
<proteinExistence type="predicted"/>
<keyword evidence="2" id="KW-0472">Membrane</keyword>
<organism evidence="3 4">
    <name type="scientific">Dreissena polymorpha</name>
    <name type="common">Zebra mussel</name>
    <name type="synonym">Mytilus polymorpha</name>
    <dbReference type="NCBI Taxonomy" id="45954"/>
    <lineage>
        <taxon>Eukaryota</taxon>
        <taxon>Metazoa</taxon>
        <taxon>Spiralia</taxon>
        <taxon>Lophotrochozoa</taxon>
        <taxon>Mollusca</taxon>
        <taxon>Bivalvia</taxon>
        <taxon>Autobranchia</taxon>
        <taxon>Heteroconchia</taxon>
        <taxon>Euheterodonta</taxon>
        <taxon>Imparidentia</taxon>
        <taxon>Neoheterodontei</taxon>
        <taxon>Myida</taxon>
        <taxon>Dreissenoidea</taxon>
        <taxon>Dreissenidae</taxon>
        <taxon>Dreissena</taxon>
    </lineage>
</organism>
<feature type="region of interest" description="Disordered" evidence="1">
    <location>
        <begin position="100"/>
        <end position="133"/>
    </location>
</feature>
<keyword evidence="2" id="KW-1133">Transmembrane helix</keyword>